<reference evidence="1 2" key="1">
    <citation type="journal article" date="2016" name="Nat. Commun.">
        <title>Thousands of microbial genomes shed light on interconnected biogeochemical processes in an aquifer system.</title>
        <authorList>
            <person name="Anantharaman K."/>
            <person name="Brown C.T."/>
            <person name="Hug L.A."/>
            <person name="Sharon I."/>
            <person name="Castelle C.J."/>
            <person name="Probst A.J."/>
            <person name="Thomas B.C."/>
            <person name="Singh A."/>
            <person name="Wilkins M.J."/>
            <person name="Karaoz U."/>
            <person name="Brodie E.L."/>
            <person name="Williams K.H."/>
            <person name="Hubbard S.S."/>
            <person name="Banfield J.F."/>
        </authorList>
    </citation>
    <scope>NUCLEOTIDE SEQUENCE [LARGE SCALE GENOMIC DNA]</scope>
</reference>
<name>A0A1G2BUR4_9BACT</name>
<gene>
    <name evidence="1" type="ORF">A3B31_00050</name>
</gene>
<proteinExistence type="predicted"/>
<organism evidence="1 2">
    <name type="scientific">Candidatus Komeilibacteria bacterium RIFCSPLOWO2_01_FULL_53_11</name>
    <dbReference type="NCBI Taxonomy" id="1798552"/>
    <lineage>
        <taxon>Bacteria</taxon>
        <taxon>Candidatus Komeiliibacteriota</taxon>
    </lineage>
</organism>
<accession>A0A1G2BUR4</accession>
<comment type="caution">
    <text evidence="1">The sequence shown here is derived from an EMBL/GenBank/DDBJ whole genome shotgun (WGS) entry which is preliminary data.</text>
</comment>
<dbReference type="EMBL" id="MHKN01000028">
    <property type="protein sequence ID" value="OGY91957.1"/>
    <property type="molecule type" value="Genomic_DNA"/>
</dbReference>
<dbReference type="Proteomes" id="UP000177349">
    <property type="component" value="Unassembled WGS sequence"/>
</dbReference>
<protein>
    <submittedName>
        <fullName evidence="1">Uncharacterized protein</fullName>
    </submittedName>
</protein>
<dbReference type="AlphaFoldDB" id="A0A1G2BUR4"/>
<sequence>MATVSLAAAGDDLPDSAEFKPFLRRIADTQFEFSSDPKRYLPDYEPDQTYLIDVRDIKRWRGFKPVAAAYWVYAAVRSYERNGGFKFKSYLGKEPDANVSFGMANGNRAILVGDKFPVILFPWGTKHRIDRVVAILVTGKGAAISYAFTIGPRPVPLQKFLRKKEVQQN</sequence>
<evidence type="ECO:0000313" key="2">
    <source>
        <dbReference type="Proteomes" id="UP000177349"/>
    </source>
</evidence>
<evidence type="ECO:0000313" key="1">
    <source>
        <dbReference type="EMBL" id="OGY91957.1"/>
    </source>
</evidence>